<keyword evidence="8" id="KW-0966">Cell projection</keyword>
<keyword evidence="3 7" id="KW-1003">Cell membrane</keyword>
<evidence type="ECO:0000256" key="1">
    <source>
        <dbReference type="ARBA" id="ARBA00004651"/>
    </source>
</evidence>
<comment type="similarity">
    <text evidence="2 7">Belongs to the FHIPEP (flagella/HR/invasion proteins export pore) family.</text>
</comment>
<dbReference type="Gene3D" id="3.40.30.60">
    <property type="entry name" value="FHIPEP family, domain 1"/>
    <property type="match status" value="1"/>
</dbReference>
<comment type="function">
    <text evidence="7">Required for formation of the rod structure of the flagellar apparatus. Together with FliI and FliH, may constitute the export apparatus of flagellin.</text>
</comment>
<keyword evidence="8" id="KW-0969">Cilium</keyword>
<evidence type="ECO:0000313" key="8">
    <source>
        <dbReference type="EMBL" id="EMD84173.1"/>
    </source>
</evidence>
<dbReference type="AlphaFoldDB" id="M2U863"/>
<keyword evidence="7" id="KW-0813">Transport</keyword>
<feature type="transmembrane region" description="Helical" evidence="7">
    <location>
        <begin position="293"/>
        <end position="326"/>
    </location>
</feature>
<reference evidence="8 9" key="1">
    <citation type="journal article" date="2013" name="Genome Announc.">
        <title>Draft Genome Sequence of Strain JLT2015T, Belonging to the Family Sphingomonadaceae of the Alphaproteobacteria.</title>
        <authorList>
            <person name="Tang K."/>
            <person name="Liu K."/>
            <person name="Li S."/>
            <person name="Jiao N."/>
        </authorList>
    </citation>
    <scope>NUCLEOTIDE SEQUENCE [LARGE SCALE GENOMIC DNA]</scope>
    <source>
        <strain evidence="8 9">JLT2015</strain>
    </source>
</reference>
<keyword evidence="6 7" id="KW-0472">Membrane</keyword>
<evidence type="ECO:0000256" key="7">
    <source>
        <dbReference type="RuleBase" id="RU364093"/>
    </source>
</evidence>
<dbReference type="Proteomes" id="UP000011717">
    <property type="component" value="Unassembled WGS sequence"/>
</dbReference>
<accession>M2U863</accession>
<dbReference type="Pfam" id="PF00771">
    <property type="entry name" value="FHIPEP"/>
    <property type="match status" value="1"/>
</dbReference>
<dbReference type="InterPro" id="IPR042194">
    <property type="entry name" value="FHIPEP_1"/>
</dbReference>
<comment type="caution">
    <text evidence="7">Lacks conserved residue(s) required for the propagation of feature annotation.</text>
</comment>
<keyword evidence="4 7" id="KW-0812">Transmembrane</keyword>
<organism evidence="8 9">
    <name type="scientific">Pacificimonas flava</name>
    <dbReference type="NCBI Taxonomy" id="1234595"/>
    <lineage>
        <taxon>Bacteria</taxon>
        <taxon>Pseudomonadati</taxon>
        <taxon>Pseudomonadota</taxon>
        <taxon>Alphaproteobacteria</taxon>
        <taxon>Sphingomonadales</taxon>
        <taxon>Sphingosinicellaceae</taxon>
        <taxon>Pacificimonas</taxon>
    </lineage>
</organism>
<feature type="transmembrane region" description="Helical" evidence="7">
    <location>
        <begin position="113"/>
        <end position="143"/>
    </location>
</feature>
<dbReference type="PATRIC" id="fig|1234595.3.peg.103"/>
<dbReference type="PANTHER" id="PTHR30161:SF1">
    <property type="entry name" value="FLAGELLAR BIOSYNTHESIS PROTEIN FLHA-RELATED"/>
    <property type="match status" value="1"/>
</dbReference>
<keyword evidence="9" id="KW-1185">Reference proteome</keyword>
<protein>
    <recommendedName>
        <fullName evidence="7">Flagellar biosynthesis protein FlhA</fullName>
    </recommendedName>
</protein>
<dbReference type="Gene3D" id="1.10.8.540">
    <property type="entry name" value="FHIPEP family, domain 3"/>
    <property type="match status" value="1"/>
</dbReference>
<keyword evidence="5 7" id="KW-1133">Transmembrane helix</keyword>
<evidence type="ECO:0000313" key="9">
    <source>
        <dbReference type="Proteomes" id="UP000011717"/>
    </source>
</evidence>
<feature type="transmembrane region" description="Helical" evidence="7">
    <location>
        <begin position="49"/>
        <end position="68"/>
    </location>
</feature>
<dbReference type="EMBL" id="AMRV01000001">
    <property type="protein sequence ID" value="EMD84173.1"/>
    <property type="molecule type" value="Genomic_DNA"/>
</dbReference>
<gene>
    <name evidence="7" type="primary">flhA</name>
    <name evidence="8" type="ORF">C725_0103</name>
</gene>
<comment type="caution">
    <text evidence="8">The sequence shown here is derived from an EMBL/GenBank/DDBJ whole genome shotgun (WGS) entry which is preliminary data.</text>
</comment>
<evidence type="ECO:0000256" key="3">
    <source>
        <dbReference type="ARBA" id="ARBA00022475"/>
    </source>
</evidence>
<comment type="subcellular location">
    <subcellularLocation>
        <location evidence="1 7">Cell membrane</location>
        <topology evidence="1 7">Multi-pass membrane protein</topology>
    </subcellularLocation>
</comment>
<proteinExistence type="inferred from homology"/>
<dbReference type="InterPro" id="IPR001712">
    <property type="entry name" value="T3SS_FHIPEP"/>
</dbReference>
<evidence type="ECO:0000256" key="2">
    <source>
        <dbReference type="ARBA" id="ARBA00008835"/>
    </source>
</evidence>
<dbReference type="NCBIfam" id="TIGR01398">
    <property type="entry name" value="FlhA"/>
    <property type="match status" value="1"/>
</dbReference>
<feature type="transmembrane region" description="Helical" evidence="7">
    <location>
        <begin position="212"/>
        <end position="232"/>
    </location>
</feature>
<keyword evidence="7" id="KW-0653">Protein transport</keyword>
<sequence>MQLAVSGPKSAAMTSAGMALKPQNVALPALILTLIALLVVPIPPLLLDIFFIVNIVTSLLVLTLALGAGKPLDFSSFPTVLLFATLLRLALNVASTRVVLVSGHEGAHAAGEVIAAFGSFIIAGNYIVGLFVFTILVIINLVVIAKGAGRVSEVSARFTLDALPGKQMAIDADLAAGLLTPDEAKARRQDVATEADFYGAMDGASKFVKGDAVAGLLVLFINILGGLLLGTMQHGLTAGEAATTYITLAIGDGLVAQIPSLLLSIAAAAIVTRVKSSDDLAGQVSTQFGVAKAWIPVAAILLIIAVIPGMPHILILTFAGLTGYVAYRLSKPKSEPVEVATPRDTEAPSEPASVDWDDVIDTDQLTLEIGFGLIDLVNEAKGSPLTGRITGVRKQTSQRLGFLVPRCRISDNMELQAGDYRIAFGSETLARGTVRPNALLALDTGDVAAPCPGEDTLDPAFGLPAKWIEPAVKDQAVAFGYAVVDISTVIATHMGRVLSARAYQLFGQEEASRLVDGLTEAAPKVAENLVPASVSLQTLTTILQALLRENVPVRDFRRIAEAICAASLRTQEPGALGEAVRRSLGPVIVEGVTGSGDTLNVVTFGGEIERLLADSVAGDPEAGHRAIEPNMAQRIIESVTQTAQALAARDLSFALVTSPRLRRIVFNLLRPQIPDITVLSFDEIPEEKPVDVVSVIEPAAQIGEAA</sequence>
<dbReference type="InterPro" id="IPR042193">
    <property type="entry name" value="FHIPEP_3"/>
</dbReference>
<dbReference type="PRINTS" id="PR00949">
    <property type="entry name" value="TYPE3IMAPROT"/>
</dbReference>
<name>M2U863_9SPHN</name>
<dbReference type="GO" id="GO:0009306">
    <property type="term" value="P:protein secretion"/>
    <property type="evidence" value="ECO:0007669"/>
    <property type="project" value="InterPro"/>
</dbReference>
<dbReference type="InterPro" id="IPR006301">
    <property type="entry name" value="FlhA"/>
</dbReference>
<keyword evidence="7" id="KW-1005">Bacterial flagellum biogenesis</keyword>
<keyword evidence="8" id="KW-0282">Flagellum</keyword>
<dbReference type="PANTHER" id="PTHR30161">
    <property type="entry name" value="FLAGELLAR EXPORT PROTEIN, MEMBRANE FLHA SUBUNIT-RELATED"/>
    <property type="match status" value="1"/>
</dbReference>
<dbReference type="Gene3D" id="3.40.50.12790">
    <property type="entry name" value="FHIPEP family, domain 4"/>
    <property type="match status" value="1"/>
</dbReference>
<feature type="transmembrane region" description="Helical" evidence="7">
    <location>
        <begin position="25"/>
        <end position="43"/>
    </location>
</feature>
<dbReference type="GO" id="GO:0044780">
    <property type="term" value="P:bacterial-type flagellum assembly"/>
    <property type="evidence" value="ECO:0007669"/>
    <property type="project" value="InterPro"/>
</dbReference>
<evidence type="ECO:0000256" key="6">
    <source>
        <dbReference type="ARBA" id="ARBA00023136"/>
    </source>
</evidence>
<dbReference type="RefSeq" id="WP_008599477.1">
    <property type="nucleotide sequence ID" value="NZ_AMRV01000001.1"/>
</dbReference>
<dbReference type="PIRSF" id="PIRSF005419">
    <property type="entry name" value="FlhA"/>
    <property type="match status" value="1"/>
</dbReference>
<feature type="transmembrane region" description="Helical" evidence="7">
    <location>
        <begin position="244"/>
        <end position="272"/>
    </location>
</feature>
<keyword evidence="7" id="KW-1006">Bacterial flagellum protein export</keyword>
<dbReference type="InterPro" id="IPR042196">
    <property type="entry name" value="FHIPEP_4"/>
</dbReference>
<evidence type="ECO:0000256" key="4">
    <source>
        <dbReference type="ARBA" id="ARBA00022692"/>
    </source>
</evidence>
<dbReference type="GO" id="GO:0005886">
    <property type="term" value="C:plasma membrane"/>
    <property type="evidence" value="ECO:0007669"/>
    <property type="project" value="UniProtKB-SubCell"/>
</dbReference>
<evidence type="ECO:0000256" key="5">
    <source>
        <dbReference type="ARBA" id="ARBA00022989"/>
    </source>
</evidence>
<dbReference type="PROSITE" id="PS00994">
    <property type="entry name" value="FHIPEP"/>
    <property type="match status" value="1"/>
</dbReference>
<dbReference type="InterPro" id="IPR025505">
    <property type="entry name" value="FHIPEP_CS"/>
</dbReference>